<keyword evidence="2" id="KW-0812">Transmembrane</keyword>
<gene>
    <name evidence="3" type="ORF">IF129_06950</name>
</gene>
<dbReference type="EMBL" id="JACXYU010000002">
    <property type="protein sequence ID" value="MBD3931298.1"/>
    <property type="molecule type" value="Genomic_DNA"/>
</dbReference>
<dbReference type="Proteomes" id="UP000632289">
    <property type="component" value="Unassembled WGS sequence"/>
</dbReference>
<evidence type="ECO:0000313" key="4">
    <source>
        <dbReference type="Proteomes" id="UP000632289"/>
    </source>
</evidence>
<accession>A0A927EXP9</accession>
<keyword evidence="2" id="KW-1133">Transmembrane helix</keyword>
<organism evidence="3 4">
    <name type="scientific">Streptomyces chumphonensis</name>
    <dbReference type="NCBI Taxonomy" id="1214925"/>
    <lineage>
        <taxon>Bacteria</taxon>
        <taxon>Bacillati</taxon>
        <taxon>Actinomycetota</taxon>
        <taxon>Actinomycetes</taxon>
        <taxon>Kitasatosporales</taxon>
        <taxon>Streptomycetaceae</taxon>
        <taxon>Streptomyces</taxon>
    </lineage>
</organism>
<evidence type="ECO:0000256" key="1">
    <source>
        <dbReference type="SAM" id="MobiDB-lite"/>
    </source>
</evidence>
<feature type="transmembrane region" description="Helical" evidence="2">
    <location>
        <begin position="30"/>
        <end position="49"/>
    </location>
</feature>
<keyword evidence="4" id="KW-1185">Reference proteome</keyword>
<feature type="transmembrane region" description="Helical" evidence="2">
    <location>
        <begin position="131"/>
        <end position="151"/>
    </location>
</feature>
<evidence type="ECO:0000256" key="2">
    <source>
        <dbReference type="SAM" id="Phobius"/>
    </source>
</evidence>
<comment type="caution">
    <text evidence="3">The sequence shown here is derived from an EMBL/GenBank/DDBJ whole genome shotgun (WGS) entry which is preliminary data.</text>
</comment>
<feature type="transmembrane region" description="Helical" evidence="2">
    <location>
        <begin position="230"/>
        <end position="254"/>
    </location>
</feature>
<feature type="transmembrane region" description="Helical" evidence="2">
    <location>
        <begin position="96"/>
        <end position="119"/>
    </location>
</feature>
<sequence>MALLAPVAAAGTVLDDRVLAGAAIWLKPLKFSLSFAVYALTLAWMLSLLTRHRRAGWWAGTVVAVAGAVEMVLITTQVVRGRGSHFNIATPLDARLFALMGLTIVLLWTGTLVVALLLFRTRTLDAATAWAVRLGAVVSLLGLAVGGLMLLPTPEQRAADPRGVAEAIGAHSVGVPDGGPAMPFTGWSTTGGDLRIPHFVGMHALQALPLLLVLLLALAPRAARLRDARVRLRLVLVGAGVHTAVLALLTWQALRGQPLTSPDGPTLGAAAALAALGVGATWAALRVPGPQPSPAAPPSTVPTAPAPPVRKEPVA</sequence>
<keyword evidence="2" id="KW-0472">Membrane</keyword>
<evidence type="ECO:0000313" key="3">
    <source>
        <dbReference type="EMBL" id="MBD3931298.1"/>
    </source>
</evidence>
<name>A0A927EXP9_9ACTN</name>
<dbReference type="AlphaFoldDB" id="A0A927EXP9"/>
<protein>
    <submittedName>
        <fullName evidence="3">Uncharacterized protein</fullName>
    </submittedName>
</protein>
<feature type="transmembrane region" description="Helical" evidence="2">
    <location>
        <begin position="196"/>
        <end position="218"/>
    </location>
</feature>
<feature type="region of interest" description="Disordered" evidence="1">
    <location>
        <begin position="287"/>
        <end position="315"/>
    </location>
</feature>
<proteinExistence type="predicted"/>
<reference evidence="3" key="1">
    <citation type="submission" date="2020-09" db="EMBL/GenBank/DDBJ databases">
        <title>Secondary metabolite and genome analysis of marine Streptomyces chumphonensis KK1-2T.</title>
        <authorList>
            <person name="Phongsopitanun W."/>
            <person name="Kanchanasin P."/>
            <person name="Pittayakhajonwut P."/>
            <person name="Suwanborirux K."/>
            <person name="Tanasupawat S."/>
        </authorList>
    </citation>
    <scope>NUCLEOTIDE SEQUENCE</scope>
    <source>
        <strain evidence="3">KK1-2</strain>
    </source>
</reference>
<feature type="transmembrane region" description="Helical" evidence="2">
    <location>
        <begin position="266"/>
        <end position="285"/>
    </location>
</feature>
<feature type="transmembrane region" description="Helical" evidence="2">
    <location>
        <begin position="56"/>
        <end position="76"/>
    </location>
</feature>
<feature type="compositionally biased region" description="Pro residues" evidence="1">
    <location>
        <begin position="289"/>
        <end position="308"/>
    </location>
</feature>